<proteinExistence type="predicted"/>
<dbReference type="Proteomes" id="UP001479436">
    <property type="component" value="Unassembled WGS sequence"/>
</dbReference>
<evidence type="ECO:0000313" key="1">
    <source>
        <dbReference type="EMBL" id="KAK9764007.1"/>
    </source>
</evidence>
<sequence>MFCVPSFLTRSISTTMAASFSSIRAAFTAFATATFTTTIIQTDICPNIYTTRMATSIAFVATTATYAW</sequence>
<comment type="caution">
    <text evidence="1">The sequence shown here is derived from an EMBL/GenBank/DDBJ whole genome shotgun (WGS) entry which is preliminary data.</text>
</comment>
<keyword evidence="2" id="KW-1185">Reference proteome</keyword>
<evidence type="ECO:0000313" key="2">
    <source>
        <dbReference type="Proteomes" id="UP001479436"/>
    </source>
</evidence>
<name>A0ABR2WR66_9FUNG</name>
<dbReference type="EMBL" id="JASJQH010000515">
    <property type="protein sequence ID" value="KAK9764007.1"/>
    <property type="molecule type" value="Genomic_DNA"/>
</dbReference>
<accession>A0ABR2WR66</accession>
<organism evidence="1 2">
    <name type="scientific">Basidiobolus ranarum</name>
    <dbReference type="NCBI Taxonomy" id="34480"/>
    <lineage>
        <taxon>Eukaryota</taxon>
        <taxon>Fungi</taxon>
        <taxon>Fungi incertae sedis</taxon>
        <taxon>Zoopagomycota</taxon>
        <taxon>Entomophthoromycotina</taxon>
        <taxon>Basidiobolomycetes</taxon>
        <taxon>Basidiobolales</taxon>
        <taxon>Basidiobolaceae</taxon>
        <taxon>Basidiobolus</taxon>
    </lineage>
</organism>
<gene>
    <name evidence="1" type="ORF">K7432_008863</name>
</gene>
<protein>
    <submittedName>
        <fullName evidence="1">Uncharacterized protein</fullName>
    </submittedName>
</protein>
<reference evidence="1 2" key="1">
    <citation type="submission" date="2023-04" db="EMBL/GenBank/DDBJ databases">
        <title>Genome of Basidiobolus ranarum AG-B5.</title>
        <authorList>
            <person name="Stajich J.E."/>
            <person name="Carter-House D."/>
            <person name="Gryganskyi A."/>
        </authorList>
    </citation>
    <scope>NUCLEOTIDE SEQUENCE [LARGE SCALE GENOMIC DNA]</scope>
    <source>
        <strain evidence="1 2">AG-B5</strain>
    </source>
</reference>